<dbReference type="Proteomes" id="UP001595755">
    <property type="component" value="Unassembled WGS sequence"/>
</dbReference>
<evidence type="ECO:0008006" key="3">
    <source>
        <dbReference type="Google" id="ProtNLM"/>
    </source>
</evidence>
<protein>
    <recommendedName>
        <fullName evidence="3">SMI1/KNR4 family protein</fullName>
    </recommendedName>
</protein>
<keyword evidence="2" id="KW-1185">Reference proteome</keyword>
<sequence>MNEPPEGRDSSPSASLPLSFRHMGFATQEELTRRIEAVKVLSQSDQEMYRIVKDRDTGDHFLHFAVYHLNVAGGGAEEEYHHLLPLEHDDVIALALGASLYEYPSDWKRTYLRNGPSGGFVWYDPSGTTEEERSRETEAFIRSQLLAFRKRGALDAENVRRLLDRIDRHLDGEGPEGSD</sequence>
<accession>A0ABV8SBR1</accession>
<evidence type="ECO:0000313" key="2">
    <source>
        <dbReference type="Proteomes" id="UP001595755"/>
    </source>
</evidence>
<evidence type="ECO:0000313" key="1">
    <source>
        <dbReference type="EMBL" id="MFC4304731.1"/>
    </source>
</evidence>
<gene>
    <name evidence="1" type="ORF">ACFO1S_14970</name>
</gene>
<comment type="caution">
    <text evidence="1">The sequence shown here is derived from an EMBL/GenBank/DDBJ whole genome shotgun (WGS) entry which is preliminary data.</text>
</comment>
<dbReference type="EMBL" id="JBHSED010000032">
    <property type="protein sequence ID" value="MFC4304731.1"/>
    <property type="molecule type" value="Genomic_DNA"/>
</dbReference>
<dbReference type="RefSeq" id="WP_204605459.1">
    <property type="nucleotide sequence ID" value="NZ_JBHSED010000032.1"/>
</dbReference>
<reference evidence="2" key="1">
    <citation type="journal article" date="2019" name="Int. J. Syst. Evol. Microbiol.">
        <title>The Global Catalogue of Microorganisms (GCM) 10K type strain sequencing project: providing services to taxonomists for standard genome sequencing and annotation.</title>
        <authorList>
            <consortium name="The Broad Institute Genomics Platform"/>
            <consortium name="The Broad Institute Genome Sequencing Center for Infectious Disease"/>
            <person name="Wu L."/>
            <person name="Ma J."/>
        </authorList>
    </citation>
    <scope>NUCLEOTIDE SEQUENCE [LARGE SCALE GENOMIC DNA]</scope>
    <source>
        <strain evidence="2">CGMCC 4.1641</strain>
    </source>
</reference>
<organism evidence="1 2">
    <name type="scientific">Cohnella boryungensis</name>
    <dbReference type="NCBI Taxonomy" id="768479"/>
    <lineage>
        <taxon>Bacteria</taxon>
        <taxon>Bacillati</taxon>
        <taxon>Bacillota</taxon>
        <taxon>Bacilli</taxon>
        <taxon>Bacillales</taxon>
        <taxon>Paenibacillaceae</taxon>
        <taxon>Cohnella</taxon>
    </lineage>
</organism>
<proteinExistence type="predicted"/>
<name>A0ABV8SBR1_9BACL</name>